<feature type="transmembrane region" description="Helical" evidence="5">
    <location>
        <begin position="92"/>
        <end position="119"/>
    </location>
</feature>
<dbReference type="EMBL" id="UPXX01000027">
    <property type="protein sequence ID" value="VBB44057.1"/>
    <property type="molecule type" value="Genomic_DNA"/>
</dbReference>
<evidence type="ECO:0000256" key="5">
    <source>
        <dbReference type="SAM" id="Phobius"/>
    </source>
</evidence>
<comment type="subcellular location">
    <subcellularLocation>
        <location evidence="1">Membrane</location>
    </subcellularLocation>
</comment>
<name>A0A653A7P1_UNCDX</name>
<dbReference type="InterPro" id="IPR006694">
    <property type="entry name" value="Fatty_acid_hydroxylase"/>
</dbReference>
<feature type="domain" description="Fatty acid hydroxylase" evidence="6">
    <location>
        <begin position="92"/>
        <end position="229"/>
    </location>
</feature>
<dbReference type="GO" id="GO:0016491">
    <property type="term" value="F:oxidoreductase activity"/>
    <property type="evidence" value="ECO:0007669"/>
    <property type="project" value="InterPro"/>
</dbReference>
<evidence type="ECO:0000256" key="4">
    <source>
        <dbReference type="ARBA" id="ARBA00023136"/>
    </source>
</evidence>
<evidence type="ECO:0000256" key="2">
    <source>
        <dbReference type="ARBA" id="ARBA00022692"/>
    </source>
</evidence>
<dbReference type="AlphaFoldDB" id="A0A653A7P1"/>
<reference evidence="7" key="1">
    <citation type="submission" date="2018-07" db="EMBL/GenBank/DDBJ databases">
        <authorList>
            <consortium name="Genoscope - CEA"/>
            <person name="William W."/>
        </authorList>
    </citation>
    <scope>NUCLEOTIDE SEQUENCE</scope>
    <source>
        <strain evidence="7">IK1</strain>
    </source>
</reference>
<sequence>MTEFITAHEPVIRMAFFAGIFSTVALAELLAPRRTPTTSKTSRWIGNIGIVFISTALLRVVFPAGAVGISMWVELQGWGIFNYLQWPFWLEVVLTIIVLDFVIYLQHVMFHAVPVLWRLHMMHHADMDYDLTTGNRFHPIEILISLGIKAGAIVILGAPPVGVIIFEIILNGMAMFNHANLFIPLGVDRVLRLLVVTPDMHRVHHSVFPNETNANFGFNLPWWDRLCGTYKPQPTKGHEQMTIGLNQFRDPSRLTLPWMLVLPFVGKGGAYAIGKRGSTSYFGSDLDTPLKRIRKIPKKGTFRTL</sequence>
<feature type="transmembrane region" description="Helical" evidence="5">
    <location>
        <begin position="140"/>
        <end position="158"/>
    </location>
</feature>
<gene>
    <name evidence="7" type="ORF">TRIP_B330234</name>
</gene>
<dbReference type="InterPro" id="IPR050307">
    <property type="entry name" value="Sterol_Desaturase_Related"/>
</dbReference>
<evidence type="ECO:0000256" key="1">
    <source>
        <dbReference type="ARBA" id="ARBA00004370"/>
    </source>
</evidence>
<evidence type="ECO:0000256" key="3">
    <source>
        <dbReference type="ARBA" id="ARBA00022989"/>
    </source>
</evidence>
<dbReference type="GO" id="GO:0005506">
    <property type="term" value="F:iron ion binding"/>
    <property type="evidence" value="ECO:0007669"/>
    <property type="project" value="InterPro"/>
</dbReference>
<feature type="transmembrane region" description="Helical" evidence="5">
    <location>
        <begin position="44"/>
        <end position="72"/>
    </location>
</feature>
<keyword evidence="4 5" id="KW-0472">Membrane</keyword>
<keyword evidence="3 5" id="KW-1133">Transmembrane helix</keyword>
<dbReference type="PANTHER" id="PTHR11863">
    <property type="entry name" value="STEROL DESATURASE"/>
    <property type="match status" value="1"/>
</dbReference>
<evidence type="ECO:0000259" key="6">
    <source>
        <dbReference type="Pfam" id="PF04116"/>
    </source>
</evidence>
<evidence type="ECO:0000313" key="7">
    <source>
        <dbReference type="EMBL" id="VBB44057.1"/>
    </source>
</evidence>
<accession>A0A653A7P1</accession>
<proteinExistence type="predicted"/>
<feature type="transmembrane region" description="Helical" evidence="5">
    <location>
        <begin position="12"/>
        <end position="32"/>
    </location>
</feature>
<dbReference type="GO" id="GO:0016020">
    <property type="term" value="C:membrane"/>
    <property type="evidence" value="ECO:0007669"/>
    <property type="project" value="UniProtKB-SubCell"/>
</dbReference>
<dbReference type="GO" id="GO:0008610">
    <property type="term" value="P:lipid biosynthetic process"/>
    <property type="evidence" value="ECO:0007669"/>
    <property type="project" value="InterPro"/>
</dbReference>
<keyword evidence="2 5" id="KW-0812">Transmembrane</keyword>
<protein>
    <submittedName>
        <fullName evidence="7">Sterol desaturase</fullName>
    </submittedName>
</protein>
<dbReference type="Pfam" id="PF04116">
    <property type="entry name" value="FA_hydroxylase"/>
    <property type="match status" value="1"/>
</dbReference>
<organism evidence="7">
    <name type="scientific">Uncultured Desulfatiglans sp</name>
    <dbReference type="NCBI Taxonomy" id="1748965"/>
    <lineage>
        <taxon>Bacteria</taxon>
        <taxon>Pseudomonadati</taxon>
        <taxon>Thermodesulfobacteriota</taxon>
        <taxon>Desulfobacteria</taxon>
        <taxon>Desulfatiglandales</taxon>
        <taxon>Desulfatiglandaceae</taxon>
        <taxon>Desulfatiglans</taxon>
        <taxon>environmental samples</taxon>
    </lineage>
</organism>